<dbReference type="Gene3D" id="3.30.70.100">
    <property type="match status" value="1"/>
</dbReference>
<gene>
    <name evidence="2" type="ORF">IC231_09320</name>
</gene>
<comment type="caution">
    <text evidence="2">The sequence shown here is derived from an EMBL/GenBank/DDBJ whole genome shotgun (WGS) entry which is preliminary data.</text>
</comment>
<dbReference type="Proteomes" id="UP000642468">
    <property type="component" value="Unassembled WGS sequence"/>
</dbReference>
<accession>A0ABR8JEF4</accession>
<sequence length="142" mass="15809">MYRIVYLSSAVADMDDAALRSLLLHSRRRNEERNITGLLLFSAGNILQVLEGKQETVQALFDTIARDCRHSHLYKLADGPVASQAFPEWSMGFATASAADFAQLAGYQDPASPDFLAARPQRMDQPFFELLKEFATTPETPV</sequence>
<feature type="domain" description="BLUF" evidence="1">
    <location>
        <begin position="1"/>
        <end position="92"/>
    </location>
</feature>
<evidence type="ECO:0000313" key="2">
    <source>
        <dbReference type="EMBL" id="MBD2715234.1"/>
    </source>
</evidence>
<evidence type="ECO:0000259" key="1">
    <source>
        <dbReference type="PROSITE" id="PS50925"/>
    </source>
</evidence>
<proteinExistence type="predicted"/>
<keyword evidence="3" id="KW-1185">Reference proteome</keyword>
<evidence type="ECO:0000313" key="3">
    <source>
        <dbReference type="Proteomes" id="UP000642468"/>
    </source>
</evidence>
<dbReference type="SUPFAM" id="SSF54975">
    <property type="entry name" value="Acylphosphatase/BLUF domain-like"/>
    <property type="match status" value="1"/>
</dbReference>
<protein>
    <submittedName>
        <fullName evidence="2">BLUF domain-containing protein</fullName>
    </submittedName>
</protein>
<dbReference type="PROSITE" id="PS50925">
    <property type="entry name" value="BLUF"/>
    <property type="match status" value="1"/>
</dbReference>
<dbReference type="InterPro" id="IPR007024">
    <property type="entry name" value="BLUF_domain"/>
</dbReference>
<dbReference type="InterPro" id="IPR036046">
    <property type="entry name" value="Acylphosphatase-like_dom_sf"/>
</dbReference>
<name>A0ABR8JEF4_9BACT</name>
<dbReference type="RefSeq" id="WP_190784258.1">
    <property type="nucleotide sequence ID" value="NZ_JACWZZ010000002.1"/>
</dbReference>
<dbReference type="Pfam" id="PF04940">
    <property type="entry name" value="BLUF"/>
    <property type="match status" value="1"/>
</dbReference>
<reference evidence="2 3" key="1">
    <citation type="submission" date="2020-09" db="EMBL/GenBank/DDBJ databases">
        <authorList>
            <person name="Kim M.K."/>
        </authorList>
    </citation>
    <scope>NUCLEOTIDE SEQUENCE [LARGE SCALE GENOMIC DNA]</scope>
    <source>
        <strain evidence="2 3">BT646</strain>
    </source>
</reference>
<dbReference type="EMBL" id="JACWZZ010000002">
    <property type="protein sequence ID" value="MBD2715234.1"/>
    <property type="molecule type" value="Genomic_DNA"/>
</dbReference>
<dbReference type="SMART" id="SM01034">
    <property type="entry name" value="BLUF"/>
    <property type="match status" value="1"/>
</dbReference>
<organism evidence="2 3">
    <name type="scientific">Hymenobacter duratus</name>
    <dbReference type="NCBI Taxonomy" id="2771356"/>
    <lineage>
        <taxon>Bacteria</taxon>
        <taxon>Pseudomonadati</taxon>
        <taxon>Bacteroidota</taxon>
        <taxon>Cytophagia</taxon>
        <taxon>Cytophagales</taxon>
        <taxon>Hymenobacteraceae</taxon>
        <taxon>Hymenobacter</taxon>
    </lineage>
</organism>